<name>A0A6S6P7U1_9MYCO</name>
<accession>A0A6S6P7U1</accession>
<dbReference type="AlphaFoldDB" id="A0A6S6P7U1"/>
<evidence type="ECO:0000313" key="2">
    <source>
        <dbReference type="Proteomes" id="UP000515734"/>
    </source>
</evidence>
<dbReference type="PROSITE" id="PS51318">
    <property type="entry name" value="TAT"/>
    <property type="match status" value="1"/>
</dbReference>
<dbReference type="Proteomes" id="UP000515734">
    <property type="component" value="Chromosome"/>
</dbReference>
<protein>
    <submittedName>
        <fullName evidence="1">Tat pathway signal protein</fullName>
    </submittedName>
</protein>
<dbReference type="RefSeq" id="WP_185295526.1">
    <property type="nucleotide sequence ID" value="NZ_AP023287.1"/>
</dbReference>
<dbReference type="InterPro" id="IPR006311">
    <property type="entry name" value="TAT_signal"/>
</dbReference>
<proteinExistence type="predicted"/>
<gene>
    <name evidence="1" type="ORF">NIIDNTM18_20280</name>
</gene>
<organism evidence="1 2">
    <name type="scientific">Mycolicibacterium litorale</name>
    <dbReference type="NCBI Taxonomy" id="758802"/>
    <lineage>
        <taxon>Bacteria</taxon>
        <taxon>Bacillati</taxon>
        <taxon>Actinomycetota</taxon>
        <taxon>Actinomycetes</taxon>
        <taxon>Mycobacteriales</taxon>
        <taxon>Mycobacteriaceae</taxon>
        <taxon>Mycolicibacterium</taxon>
    </lineage>
</organism>
<sequence length="172" mass="17140">MLLVPSATDTGNVSRRRLLAGAATLAVLGVSAAACGSPPPPPEVDELTAQLDRARADSRLATDAAATADPPLEQTLTAVAAERDAHARALGDELTRLVGTEAPTTTPSTSTAAAVKPPTARDVVAALRRSAESATELATQMSGYRAGLLGSIAAACTAAAVVALAPPPKDAP</sequence>
<reference evidence="1 2" key="1">
    <citation type="submission" date="2020-07" db="EMBL/GenBank/DDBJ databases">
        <title>Complete genome sequence of Mycolicibacterium litorale like strain isolated from cardiac implantable electronic device infection.</title>
        <authorList>
            <person name="Fukano H."/>
            <person name="Miyama H."/>
            <person name="Hoshino Y."/>
        </authorList>
    </citation>
    <scope>NUCLEOTIDE SEQUENCE [LARGE SCALE GENOMIC DNA]</scope>
    <source>
        <strain evidence="1 2">NIIDNTM18</strain>
    </source>
</reference>
<dbReference type="EMBL" id="AP023287">
    <property type="protein sequence ID" value="BCI52750.1"/>
    <property type="molecule type" value="Genomic_DNA"/>
</dbReference>
<evidence type="ECO:0000313" key="1">
    <source>
        <dbReference type="EMBL" id="BCI52750.1"/>
    </source>
</evidence>